<dbReference type="EMBL" id="JANPWB010000005">
    <property type="protein sequence ID" value="KAJ1188494.1"/>
    <property type="molecule type" value="Genomic_DNA"/>
</dbReference>
<comment type="caution">
    <text evidence="2">The sequence shown here is derived from an EMBL/GenBank/DDBJ whole genome shotgun (WGS) entry which is preliminary data.</text>
</comment>
<dbReference type="AlphaFoldDB" id="A0AAV7UHK7"/>
<sequence>MQHRVRDIPHVESPIRLQDQVATRLNQRYILNNRMSEKSVPTSESFRGVTWCGSDSAMDATSKSTADEAEFVKVPPVDVKGSHENELSQNDLHLYSGTPSAPRNKEGGCSPDALSPPGTESADHSRKGLDRYDVRPHPTAAVRLRDFVLN</sequence>
<proteinExistence type="predicted"/>
<organism evidence="2 3">
    <name type="scientific">Pleurodeles waltl</name>
    <name type="common">Iberian ribbed newt</name>
    <dbReference type="NCBI Taxonomy" id="8319"/>
    <lineage>
        <taxon>Eukaryota</taxon>
        <taxon>Metazoa</taxon>
        <taxon>Chordata</taxon>
        <taxon>Craniata</taxon>
        <taxon>Vertebrata</taxon>
        <taxon>Euteleostomi</taxon>
        <taxon>Amphibia</taxon>
        <taxon>Batrachia</taxon>
        <taxon>Caudata</taxon>
        <taxon>Salamandroidea</taxon>
        <taxon>Salamandridae</taxon>
        <taxon>Pleurodelinae</taxon>
        <taxon>Pleurodeles</taxon>
    </lineage>
</organism>
<accession>A0AAV7UHK7</accession>
<feature type="region of interest" description="Disordered" evidence="1">
    <location>
        <begin position="44"/>
        <end position="137"/>
    </location>
</feature>
<reference evidence="2" key="1">
    <citation type="journal article" date="2022" name="bioRxiv">
        <title>Sequencing and chromosome-scale assembly of the giantPleurodeles waltlgenome.</title>
        <authorList>
            <person name="Brown T."/>
            <person name="Elewa A."/>
            <person name="Iarovenko S."/>
            <person name="Subramanian E."/>
            <person name="Araus A.J."/>
            <person name="Petzold A."/>
            <person name="Susuki M."/>
            <person name="Suzuki K.-i.T."/>
            <person name="Hayashi T."/>
            <person name="Toyoda A."/>
            <person name="Oliveira C."/>
            <person name="Osipova E."/>
            <person name="Leigh N.D."/>
            <person name="Simon A."/>
            <person name="Yun M.H."/>
        </authorList>
    </citation>
    <scope>NUCLEOTIDE SEQUENCE</scope>
    <source>
        <strain evidence="2">20211129_DDA</strain>
        <tissue evidence="2">Liver</tissue>
    </source>
</reference>
<gene>
    <name evidence="2" type="ORF">NDU88_005255</name>
</gene>
<feature type="compositionally biased region" description="Basic and acidic residues" evidence="1">
    <location>
        <begin position="121"/>
        <end position="136"/>
    </location>
</feature>
<feature type="compositionally biased region" description="Polar residues" evidence="1">
    <location>
        <begin position="87"/>
        <end position="101"/>
    </location>
</feature>
<name>A0AAV7UHK7_PLEWA</name>
<evidence type="ECO:0000256" key="1">
    <source>
        <dbReference type="SAM" id="MobiDB-lite"/>
    </source>
</evidence>
<keyword evidence="3" id="KW-1185">Reference proteome</keyword>
<dbReference type="Proteomes" id="UP001066276">
    <property type="component" value="Chromosome 3_1"/>
</dbReference>
<evidence type="ECO:0000313" key="3">
    <source>
        <dbReference type="Proteomes" id="UP001066276"/>
    </source>
</evidence>
<evidence type="ECO:0000313" key="2">
    <source>
        <dbReference type="EMBL" id="KAJ1188494.1"/>
    </source>
</evidence>
<protein>
    <submittedName>
        <fullName evidence="2">Uncharacterized protein</fullName>
    </submittedName>
</protein>